<organism evidence="11 12">
    <name type="scientific">Petrimonas mucosa</name>
    <dbReference type="NCBI Taxonomy" id="1642646"/>
    <lineage>
        <taxon>Bacteria</taxon>
        <taxon>Pseudomonadati</taxon>
        <taxon>Bacteroidota</taxon>
        <taxon>Bacteroidia</taxon>
        <taxon>Bacteroidales</taxon>
        <taxon>Dysgonomonadaceae</taxon>
        <taxon>Petrimonas</taxon>
    </lineage>
</organism>
<dbReference type="GO" id="GO:0005576">
    <property type="term" value="C:extracellular region"/>
    <property type="evidence" value="ECO:0007669"/>
    <property type="project" value="TreeGrafter"/>
</dbReference>
<evidence type="ECO:0000256" key="4">
    <source>
        <dbReference type="ARBA" id="ARBA00023277"/>
    </source>
</evidence>
<dbReference type="Pfam" id="PF00150">
    <property type="entry name" value="Cellulase"/>
    <property type="match status" value="1"/>
</dbReference>
<dbReference type="InterPro" id="IPR013783">
    <property type="entry name" value="Ig-like_fold"/>
</dbReference>
<dbReference type="CDD" id="cd14948">
    <property type="entry name" value="BACON"/>
    <property type="match status" value="2"/>
</dbReference>
<dbReference type="EMBL" id="LT608328">
    <property type="protein sequence ID" value="SCM57160.1"/>
    <property type="molecule type" value="Genomic_DNA"/>
</dbReference>
<dbReference type="InterPro" id="IPR017853">
    <property type="entry name" value="GH"/>
</dbReference>
<dbReference type="InterPro" id="IPR050386">
    <property type="entry name" value="Glycosyl_hydrolase_5"/>
</dbReference>
<dbReference type="Proteomes" id="UP000178485">
    <property type="component" value="Chromosome i"/>
</dbReference>
<dbReference type="InterPro" id="IPR024361">
    <property type="entry name" value="BACON"/>
</dbReference>
<keyword evidence="12" id="KW-1185">Reference proteome</keyword>
<dbReference type="AlphaFoldDB" id="A0A1G4G6G7"/>
<dbReference type="EC" id="3.2.1.151" evidence="11"/>
<evidence type="ECO:0000259" key="9">
    <source>
        <dbReference type="Pfam" id="PF00150"/>
    </source>
</evidence>
<dbReference type="GO" id="GO:0008422">
    <property type="term" value="F:beta-glucosidase activity"/>
    <property type="evidence" value="ECO:0007669"/>
    <property type="project" value="TreeGrafter"/>
</dbReference>
<evidence type="ECO:0000259" key="10">
    <source>
        <dbReference type="Pfam" id="PF13004"/>
    </source>
</evidence>
<evidence type="ECO:0000256" key="2">
    <source>
        <dbReference type="ARBA" id="ARBA00022801"/>
    </source>
</evidence>
<keyword evidence="4" id="KW-0119">Carbohydrate metabolism</keyword>
<dbReference type="Pfam" id="PF13004">
    <property type="entry name" value="BACON"/>
    <property type="match status" value="2"/>
</dbReference>
<protein>
    <submittedName>
        <fullName evidence="11">Xyloglucan-specific endo-beta-1,4-glucanase BoGH5A</fullName>
        <ecNumber evidence="11">3.2.1.151</ecNumber>
    </submittedName>
</protein>
<name>A0A1G4G6G7_9BACT</name>
<keyword evidence="8" id="KW-0732">Signal</keyword>
<evidence type="ECO:0000313" key="11">
    <source>
        <dbReference type="EMBL" id="SCM57160.1"/>
    </source>
</evidence>
<dbReference type="GO" id="GO:0009986">
    <property type="term" value="C:cell surface"/>
    <property type="evidence" value="ECO:0007669"/>
    <property type="project" value="TreeGrafter"/>
</dbReference>
<accession>A0A1G4G6G7</accession>
<feature type="chain" id="PRO_5009603858" evidence="8">
    <location>
        <begin position="24"/>
        <end position="566"/>
    </location>
</feature>
<feature type="domain" description="Glycoside hydrolase family 5" evidence="9">
    <location>
        <begin position="235"/>
        <end position="535"/>
    </location>
</feature>
<feature type="domain" description="BACON" evidence="10">
    <location>
        <begin position="151"/>
        <end position="205"/>
    </location>
</feature>
<dbReference type="PANTHER" id="PTHR31297:SF41">
    <property type="entry name" value="ENDOGLUCANASE, PUTATIVE (AFU_ORTHOLOGUE AFUA_5G01830)-RELATED"/>
    <property type="match status" value="1"/>
</dbReference>
<sequence length="566" mass="62260">MDLVRQHFMGVSLLLAIFFYATACSGNDEPVVPEIIPAKSEMTFSKTGGTETLSVKSNVALEVKSNDESWCRVAPASSASGAVYKYTVTVDANPDTDDRSTTITVKGGNITQTINVVQTAADGLSITPTTFNDVAGEGTQIEITLTANGAVTVACNDSWITEVTTRAAMTEQTLTFNVAANYGDPRTGSITFTLGSLTETVTVNQLASSIPNVGMESDALVLAAKMYAGWNIGNTLEAIGGETAWGNPKVTEDYIKKIKELGFNAIRIPCSWDQYIEDAETYKIKDSWLDRVNEVVGYCVANDMYAIVNIHWDGGWLENNCTPDKQEENNRKQHALWTQIANRLNHYDEHLLFAGTNEPNVDNAQKMVVLKSYLQTFIDAVRATGGNNAVRNLIVQGPNTDIDMTNNLFGDMPTDVVPNRLMLEVHYYNPWTFCGLTQDESWGRMAYFWGTHSVTGSDRNATSGDEAEMKSLFAKMKTKFVDKGIPVILGEYGAITMRTGLGEHQEAHNKSRNLYDETVTREAKNHGMVPFYWETGGVVNRNTGEIKDNYAMDGILKGAKEGKYPF</sequence>
<dbReference type="SUPFAM" id="SSF51445">
    <property type="entry name" value="(Trans)glycosidases"/>
    <property type="match status" value="1"/>
</dbReference>
<dbReference type="Gene3D" id="3.20.20.80">
    <property type="entry name" value="Glycosidases"/>
    <property type="match status" value="1"/>
</dbReference>
<dbReference type="PANTHER" id="PTHR31297">
    <property type="entry name" value="GLUCAN ENDO-1,6-BETA-GLUCOSIDASE B"/>
    <property type="match status" value="1"/>
</dbReference>
<feature type="domain" description="BACON" evidence="10">
    <location>
        <begin position="63"/>
        <end position="118"/>
    </location>
</feature>
<dbReference type="Gene3D" id="2.60.40.10">
    <property type="entry name" value="Immunoglobulins"/>
    <property type="match status" value="2"/>
</dbReference>
<evidence type="ECO:0000256" key="6">
    <source>
        <dbReference type="ARBA" id="ARBA00023326"/>
    </source>
</evidence>
<dbReference type="InterPro" id="IPR001547">
    <property type="entry name" value="Glyco_hydro_5"/>
</dbReference>
<keyword evidence="3" id="KW-0136">Cellulose degradation</keyword>
<evidence type="ECO:0000256" key="5">
    <source>
        <dbReference type="ARBA" id="ARBA00023295"/>
    </source>
</evidence>
<keyword evidence="5 7" id="KW-0326">Glycosidase</keyword>
<gene>
    <name evidence="11" type="ORF">ING2E5A_1211</name>
</gene>
<reference evidence="11 12" key="1">
    <citation type="submission" date="2016-08" db="EMBL/GenBank/DDBJ databases">
        <authorList>
            <person name="Seilhamer J.J."/>
        </authorList>
    </citation>
    <scope>NUCLEOTIDE SEQUENCE [LARGE SCALE GENOMIC DNA]</scope>
    <source>
        <strain evidence="11">ING2-E5A</strain>
    </source>
</reference>
<dbReference type="GO" id="GO:0033946">
    <property type="term" value="F:xyloglucan-specific endo-beta-1,4-glucanase activity"/>
    <property type="evidence" value="ECO:0007669"/>
    <property type="project" value="UniProtKB-EC"/>
</dbReference>
<keyword evidence="6" id="KW-0624">Polysaccharide degradation</keyword>
<evidence type="ECO:0000256" key="7">
    <source>
        <dbReference type="RuleBase" id="RU361153"/>
    </source>
</evidence>
<keyword evidence="2 7" id="KW-0378">Hydrolase</keyword>
<feature type="signal peptide" evidence="8">
    <location>
        <begin position="1"/>
        <end position="23"/>
    </location>
</feature>
<evidence type="ECO:0000313" key="12">
    <source>
        <dbReference type="Proteomes" id="UP000178485"/>
    </source>
</evidence>
<evidence type="ECO:0000256" key="3">
    <source>
        <dbReference type="ARBA" id="ARBA00023001"/>
    </source>
</evidence>
<comment type="similarity">
    <text evidence="1 7">Belongs to the glycosyl hydrolase 5 (cellulase A) family.</text>
</comment>
<dbReference type="GO" id="GO:0030245">
    <property type="term" value="P:cellulose catabolic process"/>
    <property type="evidence" value="ECO:0007669"/>
    <property type="project" value="UniProtKB-KW"/>
</dbReference>
<dbReference type="STRING" id="1642646.ING2E5A_1211"/>
<evidence type="ECO:0000256" key="8">
    <source>
        <dbReference type="SAM" id="SignalP"/>
    </source>
</evidence>
<proteinExistence type="inferred from homology"/>
<evidence type="ECO:0000256" key="1">
    <source>
        <dbReference type="ARBA" id="ARBA00005641"/>
    </source>
</evidence>
<dbReference type="KEGG" id="pmuc:ING2E5A_1211"/>